<dbReference type="InterPro" id="IPR029063">
    <property type="entry name" value="SAM-dependent_MTases_sf"/>
</dbReference>
<dbReference type="PANTHER" id="PTHR14614">
    <property type="entry name" value="HEPATOCELLULAR CARCINOMA-ASSOCIATED ANTIGEN"/>
    <property type="match status" value="1"/>
</dbReference>
<organism evidence="3 4">
    <name type="scientific">Dillenia turbinata</name>
    <dbReference type="NCBI Taxonomy" id="194707"/>
    <lineage>
        <taxon>Eukaryota</taxon>
        <taxon>Viridiplantae</taxon>
        <taxon>Streptophyta</taxon>
        <taxon>Embryophyta</taxon>
        <taxon>Tracheophyta</taxon>
        <taxon>Spermatophyta</taxon>
        <taxon>Magnoliopsida</taxon>
        <taxon>eudicotyledons</taxon>
        <taxon>Gunneridae</taxon>
        <taxon>Pentapetalae</taxon>
        <taxon>Dilleniales</taxon>
        <taxon>Dilleniaceae</taxon>
        <taxon>Dillenia</taxon>
    </lineage>
</organism>
<proteinExistence type="predicted"/>
<evidence type="ECO:0000313" key="3">
    <source>
        <dbReference type="EMBL" id="KAK6926719.1"/>
    </source>
</evidence>
<feature type="region of interest" description="Disordered" evidence="1">
    <location>
        <begin position="190"/>
        <end position="210"/>
    </location>
</feature>
<dbReference type="PANTHER" id="PTHR14614:SF98">
    <property type="entry name" value="S-ADENOSYL-L-METHIONINE-DEPENDENT METHYLTRANSFERASES SUPERFAMILY PROTEIN"/>
    <property type="match status" value="1"/>
</dbReference>
<dbReference type="Pfam" id="PF10294">
    <property type="entry name" value="Methyltransf_16"/>
    <property type="match status" value="1"/>
</dbReference>
<reference evidence="3 4" key="1">
    <citation type="submission" date="2023-12" db="EMBL/GenBank/DDBJ databases">
        <title>A high-quality genome assembly for Dillenia turbinata (Dilleniales).</title>
        <authorList>
            <person name="Chanderbali A."/>
        </authorList>
    </citation>
    <scope>NUCLEOTIDE SEQUENCE [LARGE SCALE GENOMIC DNA]</scope>
    <source>
        <strain evidence="3">LSX21</strain>
        <tissue evidence="3">Leaf</tissue>
    </source>
</reference>
<evidence type="ECO:0000256" key="1">
    <source>
        <dbReference type="SAM" id="MobiDB-lite"/>
    </source>
</evidence>
<gene>
    <name evidence="3" type="ORF">RJ641_008438</name>
</gene>
<accession>A0AAN8V887</accession>
<protein>
    <submittedName>
        <fullName evidence="3">Lysine methyltransferase</fullName>
    </submittedName>
</protein>
<dbReference type="AlphaFoldDB" id="A0AAN8V887"/>
<name>A0AAN8V887_9MAGN</name>
<dbReference type="GO" id="GO:0032259">
    <property type="term" value="P:methylation"/>
    <property type="evidence" value="ECO:0007669"/>
    <property type="project" value="UniProtKB-KW"/>
</dbReference>
<feature type="compositionally biased region" description="Acidic residues" evidence="1">
    <location>
        <begin position="196"/>
        <end position="206"/>
    </location>
</feature>
<keyword evidence="2" id="KW-0812">Transmembrane</keyword>
<dbReference type="InterPro" id="IPR019410">
    <property type="entry name" value="Methyltransf_16"/>
</dbReference>
<keyword evidence="4" id="KW-1185">Reference proteome</keyword>
<keyword evidence="3" id="KW-0489">Methyltransferase</keyword>
<evidence type="ECO:0000256" key="2">
    <source>
        <dbReference type="SAM" id="Phobius"/>
    </source>
</evidence>
<dbReference type="Proteomes" id="UP001370490">
    <property type="component" value="Unassembled WGS sequence"/>
</dbReference>
<feature type="transmembrane region" description="Helical" evidence="2">
    <location>
        <begin position="42"/>
        <end position="62"/>
    </location>
</feature>
<dbReference type="Gene3D" id="3.40.50.150">
    <property type="entry name" value="Vaccinia Virus protein VP39"/>
    <property type="match status" value="1"/>
</dbReference>
<keyword evidence="2" id="KW-0472">Membrane</keyword>
<sequence length="234" mass="25877">MEPTGLLSSFIDGLNNYSEKNCRRGRFSLTKLKGKRVIELGAGYGVAGFVISGWLVTGMAMLGSMVVSTDQKEVLPLLMRNVEHNTWRIMQMNTNSDSFGSIEVADLNQGNEDHIEAVYGQHLLEPLLQTIHAISGPKTTVLIGHENRSPNVQEQMVQMWKRNFEMKIVPKANMDGKYQHPSVQLFTIGEGSETSDGIDEAEDPNSDEVKEDGVLVGNSERLRLTIGKSEDVGL</sequence>
<evidence type="ECO:0000313" key="4">
    <source>
        <dbReference type="Proteomes" id="UP001370490"/>
    </source>
</evidence>
<keyword evidence="3" id="KW-0808">Transferase</keyword>
<dbReference type="EMBL" id="JBAMMX010000015">
    <property type="protein sequence ID" value="KAK6926719.1"/>
    <property type="molecule type" value="Genomic_DNA"/>
</dbReference>
<keyword evidence="2" id="KW-1133">Transmembrane helix</keyword>
<comment type="caution">
    <text evidence="3">The sequence shown here is derived from an EMBL/GenBank/DDBJ whole genome shotgun (WGS) entry which is preliminary data.</text>
</comment>
<dbReference type="GO" id="GO:0008168">
    <property type="term" value="F:methyltransferase activity"/>
    <property type="evidence" value="ECO:0007669"/>
    <property type="project" value="UniProtKB-KW"/>
</dbReference>